<evidence type="ECO:0000313" key="1">
    <source>
        <dbReference type="EMBL" id="PGH52759.1"/>
    </source>
</evidence>
<dbReference type="OrthoDB" id="9763644at2"/>
<dbReference type="Proteomes" id="UP000225379">
    <property type="component" value="Unassembled WGS sequence"/>
</dbReference>
<dbReference type="Gene3D" id="3.40.50.300">
    <property type="entry name" value="P-loop containing nucleotide triphosphate hydrolases"/>
    <property type="match status" value="1"/>
</dbReference>
<dbReference type="SUPFAM" id="SSF52540">
    <property type="entry name" value="P-loop containing nucleoside triphosphate hydrolases"/>
    <property type="match status" value="1"/>
</dbReference>
<dbReference type="AlphaFoldDB" id="A0A2B8B506"/>
<dbReference type="Pfam" id="PF13481">
    <property type="entry name" value="AAA_25"/>
    <property type="match status" value="1"/>
</dbReference>
<proteinExistence type="predicted"/>
<comment type="caution">
    <text evidence="1">The sequence shown here is derived from an EMBL/GenBank/DDBJ whole genome shotgun (WGS) entry which is preliminary data.</text>
</comment>
<accession>A0A2B8B506</accession>
<organism evidence="1 2">
    <name type="scientific">Azospirillum palustre</name>
    <dbReference type="NCBI Taxonomy" id="2044885"/>
    <lineage>
        <taxon>Bacteria</taxon>
        <taxon>Pseudomonadati</taxon>
        <taxon>Pseudomonadota</taxon>
        <taxon>Alphaproteobacteria</taxon>
        <taxon>Rhodospirillales</taxon>
        <taxon>Azospirillaceae</taxon>
        <taxon>Azospirillum</taxon>
    </lineage>
</organism>
<dbReference type="EMBL" id="PDKW01000043">
    <property type="protein sequence ID" value="PGH52759.1"/>
    <property type="molecule type" value="Genomic_DNA"/>
</dbReference>
<name>A0A2B8B506_9PROT</name>
<evidence type="ECO:0000313" key="2">
    <source>
        <dbReference type="Proteomes" id="UP000225379"/>
    </source>
</evidence>
<protein>
    <submittedName>
        <fullName evidence="1">Uncharacterized protein</fullName>
    </submittedName>
</protein>
<reference evidence="2" key="1">
    <citation type="submission" date="2017-10" db="EMBL/GenBank/DDBJ databases">
        <authorList>
            <person name="Kravchenko I.K."/>
            <person name="Grouzdev D.S."/>
        </authorList>
    </citation>
    <scope>NUCLEOTIDE SEQUENCE [LARGE SCALE GENOMIC DNA]</scope>
    <source>
        <strain evidence="2">B2</strain>
    </source>
</reference>
<dbReference type="InterPro" id="IPR027417">
    <property type="entry name" value="P-loop_NTPase"/>
</dbReference>
<gene>
    <name evidence="1" type="ORF">CRT60_22700</name>
</gene>
<keyword evidence="2" id="KW-1185">Reference proteome</keyword>
<sequence>MAAPSTIRTASARAGTNMYAAPLAHPPTRKGAPHHARAVDLLCAEGPFAMTTSTALTIPYSAWFDAGFTDLVSVVPPGAPLSEGTKLRPEDRGKVPGIQGRGGYWFGFSNWQKHETTRGDAETWEGHGANLGLRAARFPGLDLDVTCPDLRDLCQGLADRVLGPAPARTGRAPKVLLVYRLAEGQTPMVRRRLWFKGPDGREHLVEMLGQGQQYVVAGIHPITQRPYSWDTHPVGRSAAALSPVTHAQIDEFFAELRDLLDSAGGCADIREEGSGAEVTDRAAIVQDDLLAPSLDVLAAAVATIPNDNDRFPNRTDYLRMGCAIKAAGADDPDRAMEVWEEWAQRWEGNATVAGNDPVEVVSDWERMKPPFEVGWGYVRDVAQEHGFPVAAGEFPDELPDDLMELLPEEDDELELIDPTQWEGVPIPEREWIVPGWLPVGYVGALYGDGGLGKTILAVMLAVASVTEKKWLGMDVRKCRVVGLFCEDEANELHRRMGDSLAHYGCTFKDLSGMKLISRVAKDNALCVFDRDGKLLETKLYKKLIGAINMVQPNLVIIDTAADTFGGNENIRTEVRLFISRILGNIARLMDQWGGGAVLLLAHPSRDGMATGRGDGGNTAWNNTVRARWYLTRPDVDKGSAVDRDARVLQNKKANYAASETGVNLRWRAGVFEVDDDVLADVPETPLPTDRAERASYADKVFLDALGQLRAQKRNTSDGKTAINYAPKMIRTLPAAAGLSFRELEDAKDRLFNAGVIKNGVVFRDERRKPRSGIVLSAWEEGAAKA</sequence>